<evidence type="ECO:0000313" key="7">
    <source>
        <dbReference type="EMBL" id="CAB3399536.1"/>
    </source>
</evidence>
<accession>A0A8S1EHE2</accession>
<dbReference type="InterPro" id="IPR032675">
    <property type="entry name" value="LRR_dom_sf"/>
</dbReference>
<keyword evidence="8" id="KW-1185">Reference proteome</keyword>
<dbReference type="Proteomes" id="UP000494206">
    <property type="component" value="Unassembled WGS sequence"/>
</dbReference>
<feature type="region of interest" description="Disordered" evidence="4">
    <location>
        <begin position="25"/>
        <end position="51"/>
    </location>
</feature>
<proteinExistence type="predicted"/>
<name>A0A8S1EHE2_9PELO</name>
<evidence type="ECO:0000256" key="5">
    <source>
        <dbReference type="SAM" id="Phobius"/>
    </source>
</evidence>
<dbReference type="InterPro" id="IPR001611">
    <property type="entry name" value="Leu-rich_rpt"/>
</dbReference>
<dbReference type="OrthoDB" id="676979at2759"/>
<feature type="compositionally biased region" description="Basic and acidic residues" evidence="4">
    <location>
        <begin position="25"/>
        <end position="37"/>
    </location>
</feature>
<dbReference type="PANTHER" id="PTHR24369">
    <property type="entry name" value="ANTIGEN BSP, PUTATIVE-RELATED"/>
    <property type="match status" value="1"/>
</dbReference>
<keyword evidence="5" id="KW-0472">Membrane</keyword>
<dbReference type="SMART" id="SM00369">
    <property type="entry name" value="LRR_TYP"/>
    <property type="match status" value="7"/>
</dbReference>
<dbReference type="Pfam" id="PF13306">
    <property type="entry name" value="LRR_5"/>
    <property type="match status" value="1"/>
</dbReference>
<dbReference type="AlphaFoldDB" id="A0A8S1EHE2"/>
<dbReference type="GO" id="GO:0005886">
    <property type="term" value="C:plasma membrane"/>
    <property type="evidence" value="ECO:0007669"/>
    <property type="project" value="TreeGrafter"/>
</dbReference>
<dbReference type="SUPFAM" id="SSF52058">
    <property type="entry name" value="L domain-like"/>
    <property type="match status" value="1"/>
</dbReference>
<dbReference type="Gene3D" id="3.80.10.10">
    <property type="entry name" value="Ribonuclease Inhibitor"/>
    <property type="match status" value="1"/>
</dbReference>
<evidence type="ECO:0000256" key="4">
    <source>
        <dbReference type="SAM" id="MobiDB-lite"/>
    </source>
</evidence>
<evidence type="ECO:0000256" key="3">
    <source>
        <dbReference type="ARBA" id="ARBA00022737"/>
    </source>
</evidence>
<dbReference type="Pfam" id="PF13855">
    <property type="entry name" value="LRR_8"/>
    <property type="match status" value="1"/>
</dbReference>
<keyword evidence="1" id="KW-0433">Leucine-rich repeat</keyword>
<gene>
    <name evidence="7" type="ORF">CBOVIS_LOCUS2637</name>
</gene>
<keyword evidence="5" id="KW-1133">Transmembrane helix</keyword>
<feature type="transmembrane region" description="Helical" evidence="5">
    <location>
        <begin position="520"/>
        <end position="542"/>
    </location>
</feature>
<keyword evidence="5" id="KW-0812">Transmembrane</keyword>
<comment type="caution">
    <text evidence="7">The sequence shown here is derived from an EMBL/GenBank/DDBJ whole genome shotgun (WGS) entry which is preliminary data.</text>
</comment>
<protein>
    <recommendedName>
        <fullName evidence="9">LRRCT domain-containing protein</fullName>
    </recommendedName>
</protein>
<evidence type="ECO:0000256" key="2">
    <source>
        <dbReference type="ARBA" id="ARBA00022729"/>
    </source>
</evidence>
<dbReference type="EMBL" id="CADEPM010000002">
    <property type="protein sequence ID" value="CAB3399536.1"/>
    <property type="molecule type" value="Genomic_DNA"/>
</dbReference>
<evidence type="ECO:0000256" key="6">
    <source>
        <dbReference type="SAM" id="SignalP"/>
    </source>
</evidence>
<evidence type="ECO:0000313" key="8">
    <source>
        <dbReference type="Proteomes" id="UP000494206"/>
    </source>
</evidence>
<keyword evidence="2 6" id="KW-0732">Signal</keyword>
<dbReference type="InterPro" id="IPR026906">
    <property type="entry name" value="LRR_5"/>
</dbReference>
<keyword evidence="3" id="KW-0677">Repeat</keyword>
<feature type="chain" id="PRO_5035853146" description="LRRCT domain-containing protein" evidence="6">
    <location>
        <begin position="17"/>
        <end position="587"/>
    </location>
</feature>
<evidence type="ECO:0008006" key="9">
    <source>
        <dbReference type="Google" id="ProtNLM"/>
    </source>
</evidence>
<organism evidence="7 8">
    <name type="scientific">Caenorhabditis bovis</name>
    <dbReference type="NCBI Taxonomy" id="2654633"/>
    <lineage>
        <taxon>Eukaryota</taxon>
        <taxon>Metazoa</taxon>
        <taxon>Ecdysozoa</taxon>
        <taxon>Nematoda</taxon>
        <taxon>Chromadorea</taxon>
        <taxon>Rhabditida</taxon>
        <taxon>Rhabditina</taxon>
        <taxon>Rhabditomorpha</taxon>
        <taxon>Rhabditoidea</taxon>
        <taxon>Rhabditidae</taxon>
        <taxon>Peloderinae</taxon>
        <taxon>Caenorhabditis</taxon>
    </lineage>
</organism>
<dbReference type="InterPro" id="IPR003591">
    <property type="entry name" value="Leu-rich_rpt_typical-subtyp"/>
</dbReference>
<evidence type="ECO:0000256" key="1">
    <source>
        <dbReference type="ARBA" id="ARBA00022614"/>
    </source>
</evidence>
<reference evidence="7 8" key="1">
    <citation type="submission" date="2020-04" db="EMBL/GenBank/DDBJ databases">
        <authorList>
            <person name="Laetsch R D."/>
            <person name="Stevens L."/>
            <person name="Kumar S."/>
            <person name="Blaxter L. M."/>
        </authorList>
    </citation>
    <scope>NUCLEOTIDE SEQUENCE [LARGE SCALE GENOMIC DNA]</scope>
</reference>
<sequence>MRTWLILSLLCLLALGAYSPRKSVDKEKALANKKKSEQPLSGEMDEGDIPERKLDEIAIDAGFDDMKSRKKPSGKPDWSNYKDWTVIRIGDTKRMIELKDELKRAPPEDVARLRKQIQEEDEANDDDHQYQACSMSDKEEDQLCHCDGDEIDCSNVVLDDDDPRLRTANLKIMKKKFKPIIANFSSNAVSRLQEKKVLPGFEKYVSVLDFTENEIRYIDGDTFVPFTNLSKLSLRRNNLRVAKQKWFTPIGKTLHRLDLSYNGILSFPKGVFSDLKNLKKLIIDGNPIREWSKEVFEGLENLEELSMDDCNIKELPGDVFSNLPKLRGISLRLNPFEEIPKAIVKTTQLKEIDLSETNLVEIRENSFVHHPNLEELYLEEMKFLSVVRDCAFCGLSMLKTLYLNDNAKLFEINPNAFGLEGAEPGYKATALEELQIHNCNLTNISEVMVDFDHLKKLTAGGNPWTCDCFNSFLFKINTQQLETDPLHVTCIPVGETEAASPVSIRTYLNKCSKPGVTSRLYTVIILFMVVSAVIGIVYIGVVKRGFHKIYQRLQTHTVPDVTYSNLTDNFEDGISLDTDFNPRPAEV</sequence>
<feature type="signal peptide" evidence="6">
    <location>
        <begin position="1"/>
        <end position="16"/>
    </location>
</feature>
<dbReference type="InterPro" id="IPR050541">
    <property type="entry name" value="LRR_TM_domain-containing"/>
</dbReference>
<dbReference type="PANTHER" id="PTHR24369:SF210">
    <property type="entry name" value="CHAOPTIN-RELATED"/>
    <property type="match status" value="1"/>
</dbReference>